<keyword evidence="1" id="KW-0472">Membrane</keyword>
<evidence type="ECO:0000256" key="1">
    <source>
        <dbReference type="SAM" id="Phobius"/>
    </source>
</evidence>
<dbReference type="Proteomes" id="UP000016543">
    <property type="component" value="Unassembled WGS sequence"/>
</dbReference>
<feature type="transmembrane region" description="Helical" evidence="1">
    <location>
        <begin position="6"/>
        <end position="27"/>
    </location>
</feature>
<keyword evidence="1" id="KW-0812">Transmembrane</keyword>
<proteinExistence type="predicted"/>
<evidence type="ECO:0000313" key="2">
    <source>
        <dbReference type="EMBL" id="EAQ32299.1"/>
    </source>
</evidence>
<name>A0ABM9WN24_9GAMM</name>
<gene>
    <name evidence="2" type="ORF">OS145_07621</name>
</gene>
<keyword evidence="1" id="KW-1133">Transmembrane helix</keyword>
<dbReference type="EMBL" id="AAMX01000006">
    <property type="protein sequence ID" value="EAQ32299.1"/>
    <property type="molecule type" value="Genomic_DNA"/>
</dbReference>
<evidence type="ECO:0000313" key="3">
    <source>
        <dbReference type="Proteomes" id="UP000016543"/>
    </source>
</evidence>
<sequence>MGYESLLIWVAVMPVVMLGVHLLITFVQSKKKGTD</sequence>
<reference evidence="2 3" key="1">
    <citation type="submission" date="2006-01" db="EMBL/GenBank/DDBJ databases">
        <authorList>
            <person name="Brettar I."/>
            <person name="Hofle M."/>
            <person name="Ferriera S."/>
            <person name="Johnson J."/>
            <person name="Kravitz S."/>
            <person name="Halpern A."/>
            <person name="Remington K."/>
            <person name="Beeson K."/>
            <person name="Tran B."/>
            <person name="Rogers Y.-H."/>
            <person name="Friedman R."/>
            <person name="Venter J.C."/>
        </authorList>
    </citation>
    <scope>NUCLEOTIDE SEQUENCE [LARGE SCALE GENOMIC DNA]</scope>
    <source>
        <strain evidence="2 3">OS145</strain>
    </source>
</reference>
<protein>
    <submittedName>
        <fullName evidence="2">Uncharacterized protein</fullName>
    </submittedName>
</protein>
<comment type="caution">
    <text evidence="2">The sequence shown here is derived from an EMBL/GenBank/DDBJ whole genome shotgun (WGS) entry which is preliminary data.</text>
</comment>
<keyword evidence="3" id="KW-1185">Reference proteome</keyword>
<accession>A0ABM9WN24</accession>
<organism evidence="2 3">
    <name type="scientific">Idiomarina baltica OS145</name>
    <dbReference type="NCBI Taxonomy" id="314276"/>
    <lineage>
        <taxon>Bacteria</taxon>
        <taxon>Pseudomonadati</taxon>
        <taxon>Pseudomonadota</taxon>
        <taxon>Gammaproteobacteria</taxon>
        <taxon>Alteromonadales</taxon>
        <taxon>Idiomarinaceae</taxon>
        <taxon>Idiomarina</taxon>
    </lineage>
</organism>